<feature type="binding site" description="in other chain" evidence="10">
    <location>
        <begin position="253"/>
        <end position="254"/>
    </location>
    <ligand>
        <name>ATP</name>
        <dbReference type="ChEBI" id="CHEBI:30616"/>
        <note>ligand shared between two neighboring subunits</note>
    </ligand>
</feature>
<keyword evidence="10" id="KW-0963">Cytoplasm</keyword>
<evidence type="ECO:0000256" key="2">
    <source>
        <dbReference type="ARBA" id="ARBA00009685"/>
    </source>
</evidence>
<evidence type="ECO:0000256" key="3">
    <source>
        <dbReference type="ARBA" id="ARBA00022563"/>
    </source>
</evidence>
<keyword evidence="4 10" id="KW-0808">Transferase</keyword>
<evidence type="ECO:0000313" key="17">
    <source>
        <dbReference type="Proteomes" id="UP000198597"/>
    </source>
</evidence>
<feature type="binding site" description="in other chain" evidence="10">
    <location>
        <position position="278"/>
    </location>
    <ligand>
        <name>L-methionine</name>
        <dbReference type="ChEBI" id="CHEBI:57844"/>
        <note>ligand shared between two neighboring subunits</note>
    </ligand>
</feature>
<feature type="region of interest" description="Flexible loop" evidence="10">
    <location>
        <begin position="98"/>
        <end position="108"/>
    </location>
</feature>
<dbReference type="NCBIfam" id="TIGR01034">
    <property type="entry name" value="metK"/>
    <property type="match status" value="1"/>
</dbReference>
<comment type="function">
    <text evidence="10">Catalyzes the formation of S-adenosylmethionine (AdoMet) from methionine and ATP. The overall synthetic reaction is composed of two sequential steps, AdoMet formation and the subsequent tripolyphosphate hydrolysis which occurs prior to release of AdoMet from the enzyme.</text>
</comment>
<evidence type="ECO:0000256" key="1">
    <source>
        <dbReference type="ARBA" id="ARBA00005224"/>
    </source>
</evidence>
<feature type="binding site" evidence="10">
    <location>
        <position position="270"/>
    </location>
    <ligand>
        <name>ATP</name>
        <dbReference type="ChEBI" id="CHEBI:30616"/>
        <note>ligand shared between two neighboring subunits</note>
    </ligand>
</feature>
<feature type="binding site" description="in other chain" evidence="10">
    <location>
        <position position="14"/>
    </location>
    <ligand>
        <name>ATP</name>
        <dbReference type="ChEBI" id="CHEBI:30616"/>
        <note>ligand shared between two neighboring subunits</note>
    </ligand>
</feature>
<dbReference type="SUPFAM" id="SSF55973">
    <property type="entry name" value="S-adenosylmethionine synthetase"/>
    <property type="match status" value="3"/>
</dbReference>
<feature type="domain" description="S-adenosylmethionine synthetase C-terminal" evidence="15">
    <location>
        <begin position="241"/>
        <end position="380"/>
    </location>
</feature>
<dbReference type="PROSITE" id="PS00377">
    <property type="entry name" value="ADOMET_SYNTHASE_2"/>
    <property type="match status" value="1"/>
</dbReference>
<comment type="catalytic activity">
    <reaction evidence="10">
        <text>L-methionine + ATP + H2O = S-adenosyl-L-methionine + phosphate + diphosphate</text>
        <dbReference type="Rhea" id="RHEA:21080"/>
        <dbReference type="ChEBI" id="CHEBI:15377"/>
        <dbReference type="ChEBI" id="CHEBI:30616"/>
        <dbReference type="ChEBI" id="CHEBI:33019"/>
        <dbReference type="ChEBI" id="CHEBI:43474"/>
        <dbReference type="ChEBI" id="CHEBI:57844"/>
        <dbReference type="ChEBI" id="CHEBI:59789"/>
        <dbReference type="EC" id="2.5.1.6"/>
    </reaction>
</comment>
<feature type="binding site" evidence="10">
    <location>
        <position position="247"/>
    </location>
    <ligand>
        <name>ATP</name>
        <dbReference type="ChEBI" id="CHEBI:30616"/>
        <note>ligand shared between two neighboring subunits</note>
    </ligand>
</feature>
<comment type="similarity">
    <text evidence="2 10 12">Belongs to the AdoMet synthase family.</text>
</comment>
<evidence type="ECO:0000256" key="8">
    <source>
        <dbReference type="ARBA" id="ARBA00022842"/>
    </source>
</evidence>
<organism evidence="16 17">
    <name type="scientific">Clostridium gasigenes</name>
    <dbReference type="NCBI Taxonomy" id="94869"/>
    <lineage>
        <taxon>Bacteria</taxon>
        <taxon>Bacillati</taxon>
        <taxon>Bacillota</taxon>
        <taxon>Clostridia</taxon>
        <taxon>Eubacteriales</taxon>
        <taxon>Clostridiaceae</taxon>
        <taxon>Clostridium</taxon>
    </lineage>
</organism>
<feature type="binding site" description="in other chain" evidence="10">
    <location>
        <begin position="172"/>
        <end position="174"/>
    </location>
    <ligand>
        <name>ATP</name>
        <dbReference type="ChEBI" id="CHEBI:30616"/>
        <note>ligand shared between two neighboring subunits</note>
    </ligand>
</feature>
<dbReference type="GO" id="GO:0000287">
    <property type="term" value="F:magnesium ion binding"/>
    <property type="evidence" value="ECO:0007669"/>
    <property type="project" value="UniProtKB-UniRule"/>
</dbReference>
<dbReference type="InterPro" id="IPR022629">
    <property type="entry name" value="S-AdoMet_synt_central"/>
</dbReference>
<dbReference type="Gene3D" id="3.30.300.10">
    <property type="match status" value="3"/>
</dbReference>
<dbReference type="FunFam" id="3.30.300.10:FF:000003">
    <property type="entry name" value="S-adenosylmethionine synthase"/>
    <property type="match status" value="1"/>
</dbReference>
<proteinExistence type="inferred from homology"/>
<dbReference type="GO" id="GO:0006730">
    <property type="term" value="P:one-carbon metabolic process"/>
    <property type="evidence" value="ECO:0007669"/>
    <property type="project" value="UniProtKB-KW"/>
</dbReference>
<keyword evidence="9 10" id="KW-0630">Potassium</keyword>
<dbReference type="InterPro" id="IPR022636">
    <property type="entry name" value="S-AdoMet_synthetase_sfam"/>
</dbReference>
<dbReference type="PIRSF" id="PIRSF000497">
    <property type="entry name" value="MAT"/>
    <property type="match status" value="1"/>
</dbReference>
<feature type="binding site" evidence="10">
    <location>
        <position position="42"/>
    </location>
    <ligand>
        <name>K(+)</name>
        <dbReference type="ChEBI" id="CHEBI:29103"/>
    </ligand>
</feature>
<keyword evidence="5 10" id="KW-0479">Metal-binding</keyword>
<dbReference type="RefSeq" id="WP_089968364.1">
    <property type="nucleotide sequence ID" value="NZ_FNJM01000004.1"/>
</dbReference>
<comment type="cofactor">
    <cofactor evidence="10">
        <name>Mg(2+)</name>
        <dbReference type="ChEBI" id="CHEBI:18420"/>
    </cofactor>
    <text evidence="10">Binds 2 divalent ions per subunit.</text>
</comment>
<feature type="binding site" evidence="10">
    <location>
        <position position="274"/>
    </location>
    <ligand>
        <name>ATP</name>
        <dbReference type="ChEBI" id="CHEBI:30616"/>
        <note>ligand shared between two neighboring subunits</note>
    </ligand>
</feature>
<evidence type="ECO:0000256" key="5">
    <source>
        <dbReference type="ARBA" id="ARBA00022723"/>
    </source>
</evidence>
<dbReference type="PROSITE" id="PS00376">
    <property type="entry name" value="ADOMET_SYNTHASE_1"/>
    <property type="match status" value="1"/>
</dbReference>
<dbReference type="EC" id="2.5.1.6" evidence="10"/>
<feature type="domain" description="S-adenosylmethionine synthetase central" evidence="14">
    <location>
        <begin position="123"/>
        <end position="239"/>
    </location>
</feature>
<evidence type="ECO:0000259" key="15">
    <source>
        <dbReference type="Pfam" id="PF02773"/>
    </source>
</evidence>
<dbReference type="AlphaFoldDB" id="A0A1H0RW52"/>
<dbReference type="GO" id="GO:0004478">
    <property type="term" value="F:methionine adenosyltransferase activity"/>
    <property type="evidence" value="ECO:0007669"/>
    <property type="project" value="UniProtKB-UniRule"/>
</dbReference>
<dbReference type="GO" id="GO:0006556">
    <property type="term" value="P:S-adenosylmethionine biosynthetic process"/>
    <property type="evidence" value="ECO:0007669"/>
    <property type="project" value="UniProtKB-UniRule"/>
</dbReference>
<evidence type="ECO:0000256" key="10">
    <source>
        <dbReference type="HAMAP-Rule" id="MF_00086"/>
    </source>
</evidence>
<evidence type="ECO:0000256" key="9">
    <source>
        <dbReference type="ARBA" id="ARBA00022958"/>
    </source>
</evidence>
<dbReference type="CDD" id="cd18079">
    <property type="entry name" value="S-AdoMet_synt"/>
    <property type="match status" value="1"/>
</dbReference>
<feature type="binding site" description="in other chain" evidence="10">
    <location>
        <position position="98"/>
    </location>
    <ligand>
        <name>L-methionine</name>
        <dbReference type="ChEBI" id="CHEBI:57844"/>
        <note>ligand shared between two neighboring subunits</note>
    </ligand>
</feature>
<evidence type="ECO:0000259" key="14">
    <source>
        <dbReference type="Pfam" id="PF02772"/>
    </source>
</evidence>
<dbReference type="GO" id="GO:0005737">
    <property type="term" value="C:cytoplasm"/>
    <property type="evidence" value="ECO:0007669"/>
    <property type="project" value="UniProtKB-SubCell"/>
</dbReference>
<feature type="binding site" evidence="10">
    <location>
        <position position="247"/>
    </location>
    <ligand>
        <name>L-methionine</name>
        <dbReference type="ChEBI" id="CHEBI:57844"/>
        <note>ligand shared between two neighboring subunits</note>
    </ligand>
</feature>
<dbReference type="InterPro" id="IPR022628">
    <property type="entry name" value="S-AdoMet_synt_N"/>
</dbReference>
<dbReference type="InterPro" id="IPR022630">
    <property type="entry name" value="S-AdoMet_synt_C"/>
</dbReference>
<reference evidence="16 17" key="1">
    <citation type="submission" date="2016-10" db="EMBL/GenBank/DDBJ databases">
        <authorList>
            <person name="de Groot N.N."/>
        </authorList>
    </citation>
    <scope>NUCLEOTIDE SEQUENCE [LARGE SCALE GENOMIC DNA]</scope>
    <source>
        <strain evidence="16 17">DSM 12272</strain>
    </source>
</reference>
<dbReference type="InterPro" id="IPR022631">
    <property type="entry name" value="ADOMET_SYNTHASE_CS"/>
</dbReference>
<evidence type="ECO:0000256" key="7">
    <source>
        <dbReference type="ARBA" id="ARBA00022840"/>
    </source>
</evidence>
<dbReference type="HAMAP" id="MF_00086">
    <property type="entry name" value="S_AdoMet_synth1"/>
    <property type="match status" value="1"/>
</dbReference>
<evidence type="ECO:0000256" key="11">
    <source>
        <dbReference type="RuleBase" id="RU000542"/>
    </source>
</evidence>
<keyword evidence="6 10" id="KW-0547">Nucleotide-binding</keyword>
<dbReference type="Pfam" id="PF00438">
    <property type="entry name" value="S-AdoMet_synt_N"/>
    <property type="match status" value="1"/>
</dbReference>
<dbReference type="OrthoDB" id="9801686at2"/>
<feature type="domain" description="S-adenosylmethionine synthetase N-terminal" evidence="13">
    <location>
        <begin position="3"/>
        <end position="99"/>
    </location>
</feature>
<evidence type="ECO:0000256" key="4">
    <source>
        <dbReference type="ARBA" id="ARBA00022679"/>
    </source>
</evidence>
<keyword evidence="3 10" id="KW-0554">One-carbon metabolism</keyword>
<dbReference type="FunFam" id="3.30.300.10:FF:000004">
    <property type="entry name" value="S-adenosylmethionine synthase"/>
    <property type="match status" value="1"/>
</dbReference>
<dbReference type="PANTHER" id="PTHR11964">
    <property type="entry name" value="S-ADENOSYLMETHIONINE SYNTHETASE"/>
    <property type="match status" value="1"/>
</dbReference>
<evidence type="ECO:0000259" key="13">
    <source>
        <dbReference type="Pfam" id="PF00438"/>
    </source>
</evidence>
<comment type="pathway">
    <text evidence="1 10">Amino-acid biosynthesis; S-adenosyl-L-methionine biosynthesis; S-adenosyl-L-methionine from L-methionine: step 1/1.</text>
</comment>
<dbReference type="Pfam" id="PF02772">
    <property type="entry name" value="S-AdoMet_synt_M"/>
    <property type="match status" value="1"/>
</dbReference>
<evidence type="ECO:0000313" key="16">
    <source>
        <dbReference type="EMBL" id="SDP33653.1"/>
    </source>
</evidence>
<keyword evidence="17" id="KW-1185">Reference proteome</keyword>
<accession>A0A1H0RW52</accession>
<comment type="cofactor">
    <cofactor evidence="10">
        <name>K(+)</name>
        <dbReference type="ChEBI" id="CHEBI:29103"/>
    </cofactor>
    <text evidence="10">Binds 1 potassium ion per subunit.</text>
</comment>
<sequence length="391" mass="42950">MKRLFTSESVTEGHPDKMCDQISDAVLDSILAQDPNARVACETAVTTGMVLVMGEISTNCYVDIPKIVRQTVKEIGYDRAKYGFDAETCSVLTSIDEQSSDIAMGVDEAFESRAGEKDNVEAVGAGDQGMMFGYATNESEEYMPLPIAMAHRLSRRLSEVRKNGTLDYLRPDGKTQVTVEYDDNKVVRIDTIVISTQHGPEVSQEQIKKDLMEYVIRAVVPADLLDEATKYYINPTGRFVIGGPQGDSGLTGRKIIVDTYGGYGRHGGGAFSGKDPTKVDRSAAYAARWVAKNLVAAGVADKLEIQLAYAIGVAKPVSIGIETFGTGKKTEEEIVAIVEKSFDLRPGAIIRDLDLRRPLYKQTAAYGHFGRLDLNLPWEQLNKVEEIKKYI</sequence>
<gene>
    <name evidence="10" type="primary">metK</name>
    <name evidence="16" type="ORF">SAMN04488529_10435</name>
</gene>
<dbReference type="Proteomes" id="UP000198597">
    <property type="component" value="Unassembled WGS sequence"/>
</dbReference>
<dbReference type="STRING" id="94869.SAMN04488529_10435"/>
<keyword evidence="7 10" id="KW-0067">ATP-binding</keyword>
<dbReference type="UniPathway" id="UPA00315">
    <property type="reaction ID" value="UER00080"/>
</dbReference>
<protein>
    <recommendedName>
        <fullName evidence="10">S-adenosylmethionine synthase</fullName>
        <shortName evidence="10">AdoMet synthase</shortName>
        <ecNumber evidence="10">2.5.1.6</ecNumber>
    </recommendedName>
    <alternativeName>
        <fullName evidence="10">MAT</fullName>
    </alternativeName>
    <alternativeName>
        <fullName evidence="10">Methionine adenosyltransferase</fullName>
    </alternativeName>
</protein>
<feature type="binding site" evidence="10">
    <location>
        <position position="16"/>
    </location>
    <ligand>
        <name>Mg(2+)</name>
        <dbReference type="ChEBI" id="CHEBI:18420"/>
    </ligand>
</feature>
<comment type="subcellular location">
    <subcellularLocation>
        <location evidence="10 11">Cytoplasm</location>
    </subcellularLocation>
</comment>
<comment type="subunit">
    <text evidence="10">Homotetramer; dimer of dimers.</text>
</comment>
<name>A0A1H0RW52_9CLOT</name>
<evidence type="ECO:0000256" key="6">
    <source>
        <dbReference type="ARBA" id="ARBA00022741"/>
    </source>
</evidence>
<keyword evidence="8 10" id="KW-0460">Magnesium</keyword>
<dbReference type="EMBL" id="FNJM01000004">
    <property type="protein sequence ID" value="SDP33653.1"/>
    <property type="molecule type" value="Genomic_DNA"/>
</dbReference>
<evidence type="ECO:0000256" key="12">
    <source>
        <dbReference type="RuleBase" id="RU004462"/>
    </source>
</evidence>
<dbReference type="GO" id="GO:0005524">
    <property type="term" value="F:ATP binding"/>
    <property type="evidence" value="ECO:0007669"/>
    <property type="project" value="UniProtKB-UniRule"/>
</dbReference>
<feature type="binding site" description="in other chain" evidence="10">
    <location>
        <begin position="238"/>
        <end position="239"/>
    </location>
    <ligand>
        <name>ATP</name>
        <dbReference type="ChEBI" id="CHEBI:30616"/>
        <note>ligand shared between two neighboring subunits</note>
    </ligand>
</feature>
<dbReference type="InterPro" id="IPR002133">
    <property type="entry name" value="S-AdoMet_synthetase"/>
</dbReference>
<dbReference type="Pfam" id="PF02773">
    <property type="entry name" value="S-AdoMet_synt_C"/>
    <property type="match status" value="1"/>
</dbReference>
<feature type="binding site" description="in other chain" evidence="10">
    <location>
        <position position="55"/>
    </location>
    <ligand>
        <name>L-methionine</name>
        <dbReference type="ChEBI" id="CHEBI:57844"/>
        <note>ligand shared between two neighboring subunits</note>
    </ligand>
</feature>